<dbReference type="PANTHER" id="PTHR33515">
    <property type="entry name" value="RIBOSOME-BINDING FACTOR A, CHLOROPLASTIC-RELATED"/>
    <property type="match status" value="1"/>
</dbReference>
<dbReference type="Pfam" id="PF02033">
    <property type="entry name" value="RBFA"/>
    <property type="match status" value="1"/>
</dbReference>
<accession>A0A5E6MII7</accession>
<gene>
    <name evidence="2 3" type="primary">rbfA</name>
    <name evidence="3" type="ORF">MAMC_00509</name>
</gene>
<dbReference type="Gene3D" id="3.30.300.20">
    <property type="match status" value="1"/>
</dbReference>
<dbReference type="InterPro" id="IPR015946">
    <property type="entry name" value="KH_dom-like_a/b"/>
</dbReference>
<comment type="function">
    <text evidence="2">One of several proteins that assist in the late maturation steps of the functional core of the 30S ribosomal subunit. Associates with free 30S ribosomal subunits (but not with 30S subunits that are part of 70S ribosomes or polysomes). Required for efficient processing of 16S rRNA. May interact with the 5'-terminal helix region of 16S rRNA.</text>
</comment>
<dbReference type="PANTHER" id="PTHR33515:SF1">
    <property type="entry name" value="RIBOSOME-BINDING FACTOR A, CHLOROPLASTIC-RELATED"/>
    <property type="match status" value="1"/>
</dbReference>
<dbReference type="Proteomes" id="UP000381693">
    <property type="component" value="Unassembled WGS sequence"/>
</dbReference>
<dbReference type="InterPro" id="IPR023799">
    <property type="entry name" value="RbfA_dom_sf"/>
</dbReference>
<evidence type="ECO:0000256" key="1">
    <source>
        <dbReference type="ARBA" id="ARBA00022517"/>
    </source>
</evidence>
<reference evidence="3" key="1">
    <citation type="submission" date="2019-09" db="EMBL/GenBank/DDBJ databases">
        <authorList>
            <person name="Cremers G."/>
        </authorList>
    </citation>
    <scope>NUCLEOTIDE SEQUENCE [LARGE SCALE GENOMIC DNA]</scope>
    <source>
        <strain evidence="3">3B</strain>
    </source>
</reference>
<dbReference type="GO" id="GO:0043024">
    <property type="term" value="F:ribosomal small subunit binding"/>
    <property type="evidence" value="ECO:0007669"/>
    <property type="project" value="TreeGrafter"/>
</dbReference>
<dbReference type="EMBL" id="CABFUZ020000083">
    <property type="protein sequence ID" value="VVM05311.1"/>
    <property type="molecule type" value="Genomic_DNA"/>
</dbReference>
<evidence type="ECO:0000256" key="2">
    <source>
        <dbReference type="HAMAP-Rule" id="MF_00003"/>
    </source>
</evidence>
<organism evidence="3 4">
    <name type="scientific">Methylacidimicrobium cyclopophantes</name>
    <dbReference type="NCBI Taxonomy" id="1041766"/>
    <lineage>
        <taxon>Bacteria</taxon>
        <taxon>Pseudomonadati</taxon>
        <taxon>Verrucomicrobiota</taxon>
        <taxon>Methylacidimicrobium</taxon>
    </lineage>
</organism>
<dbReference type="GO" id="GO:0005829">
    <property type="term" value="C:cytosol"/>
    <property type="evidence" value="ECO:0007669"/>
    <property type="project" value="TreeGrafter"/>
</dbReference>
<protein>
    <recommendedName>
        <fullName evidence="2">Ribosome-binding factor A</fullName>
    </recommendedName>
</protein>
<dbReference type="NCBIfam" id="TIGR00082">
    <property type="entry name" value="rbfA"/>
    <property type="match status" value="1"/>
</dbReference>
<comment type="similarity">
    <text evidence="2">Belongs to the RbfA family.</text>
</comment>
<keyword evidence="4" id="KW-1185">Reference proteome</keyword>
<dbReference type="OrthoDB" id="9793478at2"/>
<keyword evidence="2" id="KW-0963">Cytoplasm</keyword>
<dbReference type="SUPFAM" id="SSF89919">
    <property type="entry name" value="Ribosome-binding factor A, RbfA"/>
    <property type="match status" value="1"/>
</dbReference>
<dbReference type="RefSeq" id="WP_142524606.1">
    <property type="nucleotide sequence ID" value="NZ_CABFUZ020000083.1"/>
</dbReference>
<dbReference type="HAMAP" id="MF_00003">
    <property type="entry name" value="RbfA"/>
    <property type="match status" value="1"/>
</dbReference>
<name>A0A5E6MII7_9BACT</name>
<evidence type="ECO:0000313" key="3">
    <source>
        <dbReference type="EMBL" id="VVM05311.1"/>
    </source>
</evidence>
<comment type="subunit">
    <text evidence="2">Monomer. Binds 30S ribosomal subunits, but not 50S ribosomal subunits or 70S ribosomes.</text>
</comment>
<comment type="subcellular location">
    <subcellularLocation>
        <location evidence="2">Cytoplasm</location>
    </subcellularLocation>
</comment>
<comment type="caution">
    <text evidence="3">The sequence shown here is derived from an EMBL/GenBank/DDBJ whole genome shotgun (WGS) entry which is preliminary data.</text>
</comment>
<evidence type="ECO:0000313" key="4">
    <source>
        <dbReference type="Proteomes" id="UP000381693"/>
    </source>
</evidence>
<dbReference type="InterPro" id="IPR000238">
    <property type="entry name" value="RbfA"/>
</dbReference>
<dbReference type="AlphaFoldDB" id="A0A5E6MII7"/>
<sequence length="125" mass="14609">MGTHRTIRVSEVIRKELSQYFRREVSLEGLLLTISAVETTSDLKEAFVFVSAWEAPIPKEELLSLLHRHRREWQRLLGKKLQSKFTPQLTFRLDDSLERGDRILRILQEIEREQGRSGTPPAHGF</sequence>
<dbReference type="GO" id="GO:0030490">
    <property type="term" value="P:maturation of SSU-rRNA"/>
    <property type="evidence" value="ECO:0007669"/>
    <property type="project" value="UniProtKB-UniRule"/>
</dbReference>
<proteinExistence type="inferred from homology"/>
<keyword evidence="1 2" id="KW-0690">Ribosome biogenesis</keyword>